<dbReference type="PROSITE" id="PS50883">
    <property type="entry name" value="EAL"/>
    <property type="match status" value="1"/>
</dbReference>
<comment type="caution">
    <text evidence="12">The sequence shown here is derived from an EMBL/GenBank/DDBJ whole genome shotgun (WGS) entry which is preliminary data.</text>
</comment>
<evidence type="ECO:0000256" key="6">
    <source>
        <dbReference type="ARBA" id="ARBA00022801"/>
    </source>
</evidence>
<evidence type="ECO:0000313" key="13">
    <source>
        <dbReference type="Proteomes" id="UP001607151"/>
    </source>
</evidence>
<proteinExistence type="predicted"/>
<dbReference type="CDD" id="cd01948">
    <property type="entry name" value="EAL"/>
    <property type="match status" value="1"/>
</dbReference>
<dbReference type="SUPFAM" id="SSF141868">
    <property type="entry name" value="EAL domain-like"/>
    <property type="match status" value="1"/>
</dbReference>
<dbReference type="Gene3D" id="3.20.20.450">
    <property type="entry name" value="EAL domain"/>
    <property type="match status" value="1"/>
</dbReference>
<evidence type="ECO:0000256" key="7">
    <source>
        <dbReference type="ARBA" id="ARBA00022989"/>
    </source>
</evidence>
<comment type="catalytic activity">
    <reaction evidence="9">
        <text>3',3'-c-di-GMP + H2O = 5'-phosphoguanylyl(3'-&gt;5')guanosine + H(+)</text>
        <dbReference type="Rhea" id="RHEA:24902"/>
        <dbReference type="ChEBI" id="CHEBI:15377"/>
        <dbReference type="ChEBI" id="CHEBI:15378"/>
        <dbReference type="ChEBI" id="CHEBI:58754"/>
        <dbReference type="ChEBI" id="CHEBI:58805"/>
        <dbReference type="EC" id="3.1.4.52"/>
    </reaction>
</comment>
<keyword evidence="3" id="KW-1003">Cell membrane</keyword>
<evidence type="ECO:0000256" key="1">
    <source>
        <dbReference type="ARBA" id="ARBA00004651"/>
    </source>
</evidence>
<keyword evidence="4" id="KW-0973">c-di-GMP</keyword>
<evidence type="ECO:0000256" key="9">
    <source>
        <dbReference type="ARBA" id="ARBA00034290"/>
    </source>
</evidence>
<name>A0ABW7J1W9_9VIBR</name>
<keyword evidence="13" id="KW-1185">Reference proteome</keyword>
<dbReference type="EC" id="3.1.4.52" evidence="2"/>
<evidence type="ECO:0000256" key="8">
    <source>
        <dbReference type="ARBA" id="ARBA00023136"/>
    </source>
</evidence>
<organism evidence="12 13">
    <name type="scientific">Vibrio rumoiensis</name>
    <dbReference type="NCBI Taxonomy" id="76258"/>
    <lineage>
        <taxon>Bacteria</taxon>
        <taxon>Pseudomonadati</taxon>
        <taxon>Pseudomonadota</taxon>
        <taxon>Gammaproteobacteria</taxon>
        <taxon>Vibrionales</taxon>
        <taxon>Vibrionaceae</taxon>
        <taxon>Vibrio</taxon>
    </lineage>
</organism>
<dbReference type="Pfam" id="PF12792">
    <property type="entry name" value="CSS-motif"/>
    <property type="match status" value="1"/>
</dbReference>
<dbReference type="PANTHER" id="PTHR33121">
    <property type="entry name" value="CYCLIC DI-GMP PHOSPHODIESTERASE PDEF"/>
    <property type="match status" value="1"/>
</dbReference>
<dbReference type="InterPro" id="IPR035919">
    <property type="entry name" value="EAL_sf"/>
</dbReference>
<accession>A0ABW7J1W9</accession>
<dbReference type="InterPro" id="IPR001633">
    <property type="entry name" value="EAL_dom"/>
</dbReference>
<dbReference type="Proteomes" id="UP001607151">
    <property type="component" value="Unassembled WGS sequence"/>
</dbReference>
<keyword evidence="6" id="KW-0378">Hydrolase</keyword>
<keyword evidence="5 10" id="KW-0812">Transmembrane</keyword>
<feature type="transmembrane region" description="Helical" evidence="10">
    <location>
        <begin position="197"/>
        <end position="216"/>
    </location>
</feature>
<evidence type="ECO:0000256" key="2">
    <source>
        <dbReference type="ARBA" id="ARBA00012282"/>
    </source>
</evidence>
<feature type="domain" description="EAL" evidence="11">
    <location>
        <begin position="219"/>
        <end position="473"/>
    </location>
</feature>
<keyword evidence="7 10" id="KW-1133">Transmembrane helix</keyword>
<evidence type="ECO:0000313" key="12">
    <source>
        <dbReference type="EMBL" id="MFH0267129.1"/>
    </source>
</evidence>
<gene>
    <name evidence="12" type="ORF">ACGRQ9_16925</name>
</gene>
<keyword evidence="8 10" id="KW-0472">Membrane</keyword>
<dbReference type="PANTHER" id="PTHR33121:SF80">
    <property type="entry name" value="CYCLIC DI-GMP PHOSPHODIESTERASE PDEL"/>
    <property type="match status" value="1"/>
</dbReference>
<protein>
    <recommendedName>
        <fullName evidence="2">cyclic-guanylate-specific phosphodiesterase</fullName>
        <ecNumber evidence="2">3.1.4.52</ecNumber>
    </recommendedName>
</protein>
<reference evidence="12 13" key="1">
    <citation type="submission" date="2024-10" db="EMBL/GenBank/DDBJ databases">
        <authorList>
            <person name="Yibar A."/>
            <person name="Saticioglu I.B."/>
            <person name="Duman M."/>
            <person name="Ajmi N."/>
            <person name="Gurler F."/>
            <person name="Ay H."/>
            <person name="Onuk E."/>
            <person name="Guler S."/>
            <person name="Romalde J.L."/>
        </authorList>
    </citation>
    <scope>NUCLEOTIDE SEQUENCE [LARGE SCALE GENOMIC DNA]</scope>
    <source>
        <strain evidence="12 13">14-MA-B</strain>
    </source>
</reference>
<evidence type="ECO:0000256" key="4">
    <source>
        <dbReference type="ARBA" id="ARBA00022636"/>
    </source>
</evidence>
<dbReference type="InterPro" id="IPR050706">
    <property type="entry name" value="Cyclic-di-GMP_PDE-like"/>
</dbReference>
<evidence type="ECO:0000256" key="3">
    <source>
        <dbReference type="ARBA" id="ARBA00022475"/>
    </source>
</evidence>
<sequence length="473" mass="53590">MYYQSLQNYKKDTESRMHLSVEVMDGLFETATVAIDNVLHQITGDCSSDFRILDDTIVKEPSIQSINVLKKGSIVCSTYEPNIGSIISPSTFVDFSIITSKIVVPGKTIVLINSGNDDLFISASIHGFILLGIVNILDIETPFHINTTFGWVNDDDNLVTTKNPDTVYIESKAFPYSISTKYDYRHIFFNFLRTNTWSLLLLLFFSSVISLLYFFYDSKIEVVQALRKGLKKGEFEPYAQGVTDSNGTLTGCEILMRWNYKSSLIRPDDFIPTAEKSGLIVPLSIQLINKTYEFFLQHYHLLLPRFYIAFNISPIQLTEPYAQGVVNAVARFRNCPKLGFVKVVLELTERQIVTYTPETLTTLKKLNDMGVMIVIDDFGTGYSSLENILELNISGLKIDKCFVDRYPNDELSVSLIDNIVDLANRLKIDVVAEGVETKEQAEALRLKGVHYLQGYLFYKPLSLEQFIGTLKKC</sequence>
<dbReference type="InterPro" id="IPR024744">
    <property type="entry name" value="CSS-motif_dom"/>
</dbReference>
<evidence type="ECO:0000259" key="11">
    <source>
        <dbReference type="PROSITE" id="PS50883"/>
    </source>
</evidence>
<dbReference type="Pfam" id="PF00563">
    <property type="entry name" value="EAL"/>
    <property type="match status" value="1"/>
</dbReference>
<dbReference type="EMBL" id="JBIHSN010000003">
    <property type="protein sequence ID" value="MFH0267129.1"/>
    <property type="molecule type" value="Genomic_DNA"/>
</dbReference>
<dbReference type="SMART" id="SM00052">
    <property type="entry name" value="EAL"/>
    <property type="match status" value="1"/>
</dbReference>
<dbReference type="RefSeq" id="WP_394608661.1">
    <property type="nucleotide sequence ID" value="NZ_JBIHSN010000003.1"/>
</dbReference>
<evidence type="ECO:0000256" key="5">
    <source>
        <dbReference type="ARBA" id="ARBA00022692"/>
    </source>
</evidence>
<comment type="subcellular location">
    <subcellularLocation>
        <location evidence="1">Cell membrane</location>
        <topology evidence="1">Multi-pass membrane protein</topology>
    </subcellularLocation>
</comment>
<evidence type="ECO:0000256" key="10">
    <source>
        <dbReference type="SAM" id="Phobius"/>
    </source>
</evidence>